<dbReference type="Pfam" id="PF02976">
    <property type="entry name" value="MutH"/>
    <property type="match status" value="1"/>
</dbReference>
<dbReference type="HAMAP" id="MF_00759">
    <property type="entry name" value="MutH"/>
    <property type="match status" value="1"/>
</dbReference>
<dbReference type="NCBIfam" id="NF003458">
    <property type="entry name" value="PRK05070.1"/>
    <property type="match status" value="1"/>
</dbReference>
<evidence type="ECO:0000256" key="2">
    <source>
        <dbReference type="ARBA" id="ARBA00022722"/>
    </source>
</evidence>
<keyword evidence="2 7" id="KW-0540">Nuclease</keyword>
<dbReference type="Gene3D" id="3.40.600.10">
    <property type="entry name" value="DNA mismatch repair MutH/Restriction endonuclease, type II"/>
    <property type="match status" value="1"/>
</dbReference>
<dbReference type="Proteomes" id="UP000516072">
    <property type="component" value="Chromosome"/>
</dbReference>
<evidence type="ECO:0000256" key="6">
    <source>
        <dbReference type="ARBA" id="ARBA00023204"/>
    </source>
</evidence>
<dbReference type="InterPro" id="IPR011337">
    <property type="entry name" value="DNA_rep_MutH/RE_typeII_Sau3AI"/>
</dbReference>
<dbReference type="GO" id="GO:0006304">
    <property type="term" value="P:DNA modification"/>
    <property type="evidence" value="ECO:0007669"/>
    <property type="project" value="InterPro"/>
</dbReference>
<proteinExistence type="inferred from homology"/>
<dbReference type="InterPro" id="IPR004230">
    <property type="entry name" value="DNA_mismatch_repair_MutH"/>
</dbReference>
<dbReference type="InterPro" id="IPR011335">
    <property type="entry name" value="Restrct_endonuc-II-like"/>
</dbReference>
<dbReference type="KEGG" id="ntg:NSCAC_0189"/>
<comment type="function">
    <text evidence="7">Sequence-specific endonuclease that cleaves unmethylated GATC sequences. It is involved in DNA mismatch repair.</text>
</comment>
<dbReference type="SUPFAM" id="SSF52980">
    <property type="entry name" value="Restriction endonuclease-like"/>
    <property type="match status" value="1"/>
</dbReference>
<keyword evidence="6 7" id="KW-0234">DNA repair</keyword>
<protein>
    <recommendedName>
        <fullName evidence="7">DNA mismatch repair protein MutH</fullName>
    </recommendedName>
    <alternativeName>
        <fullName evidence="7">Methyl-directed mismatch repair protein</fullName>
    </alternativeName>
</protein>
<keyword evidence="1 7" id="KW-0963">Cytoplasm</keyword>
<evidence type="ECO:0000256" key="1">
    <source>
        <dbReference type="ARBA" id="ARBA00022490"/>
    </source>
</evidence>
<dbReference type="RefSeq" id="WP_197744575.1">
    <property type="nucleotide sequence ID" value="NZ_LR778175.1"/>
</dbReference>
<name>A0A7G1Q7P5_9GAMM</name>
<evidence type="ECO:0000256" key="4">
    <source>
        <dbReference type="ARBA" id="ARBA00022763"/>
    </source>
</evidence>
<evidence type="ECO:0000256" key="7">
    <source>
        <dbReference type="HAMAP-Rule" id="MF_00759"/>
    </source>
</evidence>
<evidence type="ECO:0000259" key="8">
    <source>
        <dbReference type="SMART" id="SM00927"/>
    </source>
</evidence>
<dbReference type="GO" id="GO:0016787">
    <property type="term" value="F:hydrolase activity"/>
    <property type="evidence" value="ECO:0007669"/>
    <property type="project" value="UniProtKB-KW"/>
</dbReference>
<keyword evidence="10" id="KW-1185">Reference proteome</keyword>
<dbReference type="EMBL" id="LR778175">
    <property type="protein sequence ID" value="CAB1274478.1"/>
    <property type="molecule type" value="Genomic_DNA"/>
</dbReference>
<gene>
    <name evidence="7 9" type="primary">mutH</name>
    <name evidence="9" type="ORF">NSCAC_0189</name>
</gene>
<organism evidence="9 10">
    <name type="scientific">Candidatus Nitrosacidococcus tergens</name>
    <dbReference type="NCBI Taxonomy" id="553981"/>
    <lineage>
        <taxon>Bacteria</taxon>
        <taxon>Pseudomonadati</taxon>
        <taxon>Pseudomonadota</taxon>
        <taxon>Gammaproteobacteria</taxon>
        <taxon>Chromatiales</taxon>
        <taxon>Chromatiaceae</taxon>
        <taxon>Candidatus Nitrosacidococcus</taxon>
    </lineage>
</organism>
<dbReference type="InterPro" id="IPR037057">
    <property type="entry name" value="DNA_rep_MutH/T2_RE_sf"/>
</dbReference>
<sequence length="225" mass="25797">MFLSHEITDLTDEQEVLAKAQKFAGLTLDEVAARLNWAVPKNLYHARGWVGNLLETALGAKASTRPIPDFPQLGIEIKTLPLKQNSQPKESTFVCTLPLGDLNTLWEQSRVYYKLNRVLWIPVEAENYIPISKRRIGMPLLWSPTLKQQEILKSDWEELIEMASLGKLSEITSHQGVYLQIRPTANNRASYKKMSEDGNYISACYKGFYLRCIFTRAILSSYYMY</sequence>
<comment type="similarity">
    <text evidence="7">Belongs to the MutH family.</text>
</comment>
<dbReference type="GO" id="GO:0004519">
    <property type="term" value="F:endonuclease activity"/>
    <property type="evidence" value="ECO:0007669"/>
    <property type="project" value="UniProtKB-UniRule"/>
</dbReference>
<comment type="subcellular location">
    <subcellularLocation>
        <location evidence="7">Cytoplasm</location>
    </subcellularLocation>
</comment>
<evidence type="ECO:0000256" key="3">
    <source>
        <dbReference type="ARBA" id="ARBA00022759"/>
    </source>
</evidence>
<evidence type="ECO:0000313" key="9">
    <source>
        <dbReference type="EMBL" id="CAB1274478.1"/>
    </source>
</evidence>
<reference evidence="9 10" key="1">
    <citation type="submission" date="2020-03" db="EMBL/GenBank/DDBJ databases">
        <authorList>
            <person name="Picone N."/>
        </authorList>
    </citation>
    <scope>NUCLEOTIDE SEQUENCE [LARGE SCALE GENOMIC DNA]</scope>
    <source>
        <strain evidence="9">NSCAC1</strain>
    </source>
</reference>
<accession>A0A7G1Q7P5</accession>
<keyword evidence="3 7" id="KW-0255">Endonuclease</keyword>
<dbReference type="SMART" id="SM00927">
    <property type="entry name" value="MutH"/>
    <property type="match status" value="1"/>
</dbReference>
<feature type="domain" description="DNA mismatch repair MutH/Type II restriction enzyme Sau3AI" evidence="8">
    <location>
        <begin position="58"/>
        <end position="155"/>
    </location>
</feature>
<dbReference type="GO" id="GO:0005737">
    <property type="term" value="C:cytoplasm"/>
    <property type="evidence" value="ECO:0007669"/>
    <property type="project" value="UniProtKB-SubCell"/>
</dbReference>
<dbReference type="GO" id="GO:0003677">
    <property type="term" value="F:DNA binding"/>
    <property type="evidence" value="ECO:0007669"/>
    <property type="project" value="InterPro"/>
</dbReference>
<keyword evidence="5 7" id="KW-0378">Hydrolase</keyword>
<dbReference type="AlphaFoldDB" id="A0A7G1Q7P5"/>
<evidence type="ECO:0000313" key="10">
    <source>
        <dbReference type="Proteomes" id="UP000516072"/>
    </source>
</evidence>
<evidence type="ECO:0000256" key="5">
    <source>
        <dbReference type="ARBA" id="ARBA00022801"/>
    </source>
</evidence>
<dbReference type="GO" id="GO:0006298">
    <property type="term" value="P:mismatch repair"/>
    <property type="evidence" value="ECO:0007669"/>
    <property type="project" value="UniProtKB-UniRule"/>
</dbReference>
<dbReference type="CDD" id="cd00583">
    <property type="entry name" value="MutH-like"/>
    <property type="match status" value="1"/>
</dbReference>
<keyword evidence="4 7" id="KW-0227">DNA damage</keyword>